<dbReference type="Proteomes" id="UP000663814">
    <property type="component" value="Unassembled WGS sequence"/>
</dbReference>
<protein>
    <submittedName>
        <fullName evidence="2">DUF3466 family protein</fullName>
    </submittedName>
</protein>
<keyword evidence="1" id="KW-0732">Signal</keyword>
<dbReference type="EMBL" id="JAERPS020000001">
    <property type="protein sequence ID" value="MBZ9610859.1"/>
    <property type="molecule type" value="Genomic_DNA"/>
</dbReference>
<feature type="chain" id="PRO_5046977609" evidence="1">
    <location>
        <begin position="22"/>
        <end position="588"/>
    </location>
</feature>
<dbReference type="InterPro" id="IPR022562">
    <property type="entry name" value="DUF3466"/>
</dbReference>
<keyword evidence="3" id="KW-1185">Reference proteome</keyword>
<evidence type="ECO:0000256" key="1">
    <source>
        <dbReference type="SAM" id="SignalP"/>
    </source>
</evidence>
<comment type="caution">
    <text evidence="2">The sequence shown here is derived from an EMBL/GenBank/DDBJ whole genome shotgun (WGS) entry which is preliminary data.</text>
</comment>
<accession>A0ABS7X6P0</accession>
<name>A0ABS7X6P0_9GAMM</name>
<gene>
    <name evidence="2" type="ORF">I4W93_004565</name>
</gene>
<organism evidence="2 3">
    <name type="scientific">Rheinheimera maricola</name>
    <dbReference type="NCBI Taxonomy" id="2793282"/>
    <lineage>
        <taxon>Bacteria</taxon>
        <taxon>Pseudomonadati</taxon>
        <taxon>Pseudomonadota</taxon>
        <taxon>Gammaproteobacteria</taxon>
        <taxon>Chromatiales</taxon>
        <taxon>Chromatiaceae</taxon>
        <taxon>Rheinheimera</taxon>
    </lineage>
</organism>
<reference evidence="2 3" key="1">
    <citation type="submission" date="2020-12" db="EMBL/GenBank/DDBJ databases">
        <authorList>
            <person name="Ruan W."/>
            <person name="Khan S.A."/>
            <person name="Jeon C.O."/>
        </authorList>
    </citation>
    <scope>NUCLEOTIDE SEQUENCE [LARGE SCALE GENOMIC DNA]</scope>
    <source>
        <strain evidence="2 3">MA-13</strain>
    </source>
</reference>
<dbReference type="Pfam" id="PF11949">
    <property type="entry name" value="DUF3466"/>
    <property type="match status" value="1"/>
</dbReference>
<proteinExistence type="predicted"/>
<evidence type="ECO:0000313" key="2">
    <source>
        <dbReference type="EMBL" id="MBZ9610859.1"/>
    </source>
</evidence>
<reference evidence="2 3" key="2">
    <citation type="submission" date="2021-08" db="EMBL/GenBank/DDBJ databases">
        <title>Rheinheimera aquimaris sp. nov., isolated from seawater of the East Sea in Korea.</title>
        <authorList>
            <person name="Kim K.H."/>
            <person name="Wenting R."/>
            <person name="Kim K.R."/>
            <person name="Jeon C.O."/>
        </authorList>
    </citation>
    <scope>NUCLEOTIDE SEQUENCE [LARGE SCALE GENOMIC DNA]</scope>
    <source>
        <strain evidence="2 3">MA-13</strain>
    </source>
</reference>
<dbReference type="RefSeq" id="WP_205310562.1">
    <property type="nucleotide sequence ID" value="NZ_JAERPS020000001.1"/>
</dbReference>
<evidence type="ECO:0000313" key="3">
    <source>
        <dbReference type="Proteomes" id="UP000663814"/>
    </source>
</evidence>
<feature type="signal peptide" evidence="1">
    <location>
        <begin position="1"/>
        <end position="21"/>
    </location>
</feature>
<sequence length="588" mass="62998">MKLTRISLALLPLLGLCSVQAAVYEVVKIGEVAEVKSTYAAAMNNAGDTVFNGAIKLQSQDNFGNSFTNYQYFNFPINLDAIDFDNEAVQALFTDEQLASVLNGNIDNDILSILLGSNPGSQPTGSALNFLAKDELAAQNIVMRDFTQPSRTNSEYLYDINNSGVAVGVATAPFSYDSFTPAATEAIPEPVARNVWTPALSYQLGTVVKDGQVSTLAAPYQELGGGYTVAKAISDTGIIAGFGSSGMTEANKTVVAAECTGAATPQVTCFNNSAIAGRYEKRAMTWQLQADGTAVFSQQFGFLGDKNTGTEFAGEGNNVVTYYSEANAVNNNGLVVGVSMYTDSDRIVRYQVGFSVFDAIYRQPHASIFVDGQVLPIVDPAEWFVLSRDAIGSAAVAVNNNDIIVGYARKTINSGIRSKMFYHDYSSGKTTFVDGFFASSTTVPRAINDNNQVVGQAEVIVGSTTSRRSHGFIYDITTDSFVDLNTQLSCNSPYNIVDATDINDDGDIFATAIVKQERRNLVGDVVLDAQGNPLLEDVAIAVKLEAVANGQAENCVTEENQYVRKGGSAGFVSLLLASMLLLRRRRKA</sequence>